<dbReference type="InterPro" id="IPR004000">
    <property type="entry name" value="Actin"/>
</dbReference>
<evidence type="ECO:0000313" key="2">
    <source>
        <dbReference type="EMBL" id="KAK8863723.1"/>
    </source>
</evidence>
<organism evidence="2 3">
    <name type="scientific">Tritrichomonas musculus</name>
    <dbReference type="NCBI Taxonomy" id="1915356"/>
    <lineage>
        <taxon>Eukaryota</taxon>
        <taxon>Metamonada</taxon>
        <taxon>Parabasalia</taxon>
        <taxon>Tritrichomonadida</taxon>
        <taxon>Tritrichomonadidae</taxon>
        <taxon>Tritrichomonas</taxon>
    </lineage>
</organism>
<comment type="similarity">
    <text evidence="1">Belongs to the actin family.</text>
</comment>
<sequence length="370" mass="41403">MTEEFSTLIYDIGSYSIKAGMNTDKSPRFIISTAFPAGETDFPLEKQIPEDSKVEFCVKNGEIVNKERLIFIVASIFAEYFPEEEDEPSKLRIVFSNIPYSSKKTIGTLAEIAFEILPADELLIKPPALFTLSLYTQMTSICVDIGHDVTHVVPLEDGYVVPKGIMRTFAGGSAIDMFVAAYHDKLTEFQTWGQYLKAIKFKESNAKVAKENIEDEISEEESDDAICGYMCGELLFNPSLFEAANPDDQSLPTERVSSLMETESVQALISKSIEQCDLKNRGALWNNIILTGGTSKIAGFKERLQAELEKIAPTMINPKVIFADDPQLSCWSGCKLCVQFSQTEKWFSKDQYDDDPSKASDFFLQYGNLC</sequence>
<reference evidence="2 3" key="1">
    <citation type="submission" date="2024-04" db="EMBL/GenBank/DDBJ databases">
        <title>Tritrichomonas musculus Genome.</title>
        <authorList>
            <person name="Alves-Ferreira E."/>
            <person name="Grigg M."/>
            <person name="Lorenzi H."/>
            <person name="Galac M."/>
        </authorList>
    </citation>
    <scope>NUCLEOTIDE SEQUENCE [LARGE SCALE GENOMIC DNA]</scope>
    <source>
        <strain evidence="2 3">EAF2021</strain>
    </source>
</reference>
<dbReference type="EMBL" id="JAPFFF010000017">
    <property type="protein sequence ID" value="KAK8863723.1"/>
    <property type="molecule type" value="Genomic_DNA"/>
</dbReference>
<dbReference type="InterPro" id="IPR043129">
    <property type="entry name" value="ATPase_NBD"/>
</dbReference>
<dbReference type="Proteomes" id="UP001470230">
    <property type="component" value="Unassembled WGS sequence"/>
</dbReference>
<evidence type="ECO:0000313" key="3">
    <source>
        <dbReference type="Proteomes" id="UP001470230"/>
    </source>
</evidence>
<accession>A0ABR2ILM2</accession>
<comment type="caution">
    <text evidence="2">The sequence shown here is derived from an EMBL/GenBank/DDBJ whole genome shotgun (WGS) entry which is preliminary data.</text>
</comment>
<evidence type="ECO:0008006" key="4">
    <source>
        <dbReference type="Google" id="ProtNLM"/>
    </source>
</evidence>
<protein>
    <recommendedName>
        <fullName evidence="4">Actin family protein</fullName>
    </recommendedName>
</protein>
<name>A0ABR2ILM2_9EUKA</name>
<dbReference type="SUPFAM" id="SSF53067">
    <property type="entry name" value="Actin-like ATPase domain"/>
    <property type="match status" value="2"/>
</dbReference>
<dbReference type="CDD" id="cd10169">
    <property type="entry name" value="ASKHA_NBD_actin-like"/>
    <property type="match status" value="1"/>
</dbReference>
<gene>
    <name evidence="2" type="ORF">M9Y10_011413</name>
</gene>
<keyword evidence="3" id="KW-1185">Reference proteome</keyword>
<evidence type="ECO:0000256" key="1">
    <source>
        <dbReference type="RuleBase" id="RU000487"/>
    </source>
</evidence>
<dbReference type="Gene3D" id="3.30.420.40">
    <property type="match status" value="2"/>
</dbReference>
<dbReference type="Gene3D" id="3.90.640.10">
    <property type="entry name" value="Actin, Chain A, domain 4"/>
    <property type="match status" value="1"/>
</dbReference>
<dbReference type="Pfam" id="PF00022">
    <property type="entry name" value="Actin"/>
    <property type="match status" value="2"/>
</dbReference>
<proteinExistence type="inferred from homology"/>
<dbReference type="SMART" id="SM00268">
    <property type="entry name" value="ACTIN"/>
    <property type="match status" value="1"/>
</dbReference>
<dbReference type="PANTHER" id="PTHR11937">
    <property type="entry name" value="ACTIN"/>
    <property type="match status" value="1"/>
</dbReference>